<dbReference type="Proteomes" id="UP000886998">
    <property type="component" value="Unassembled WGS sequence"/>
</dbReference>
<sequence length="123" mass="13814">MFLSVVVLVSPELAKKNSIRTPNFTEGDNNCCCRFRGTSYIDRALVYLWVKAGYWKICFGAGFSCPRSDEFLILLSIGCVITFGESTSVLRSFLKKWGKSQDLATAFASESVKVVYDWPLYLA</sequence>
<reference evidence="1" key="1">
    <citation type="submission" date="2020-08" db="EMBL/GenBank/DDBJ databases">
        <title>Multicomponent nature underlies the extraordinary mechanical properties of spider dragline silk.</title>
        <authorList>
            <person name="Kono N."/>
            <person name="Nakamura H."/>
            <person name="Mori M."/>
            <person name="Yoshida Y."/>
            <person name="Ohtoshi R."/>
            <person name="Malay A.D."/>
            <person name="Moran D.A.P."/>
            <person name="Tomita M."/>
            <person name="Numata K."/>
            <person name="Arakawa K."/>
        </authorList>
    </citation>
    <scope>NUCLEOTIDE SEQUENCE</scope>
</reference>
<proteinExistence type="predicted"/>
<keyword evidence="2" id="KW-1185">Reference proteome</keyword>
<evidence type="ECO:0000313" key="1">
    <source>
        <dbReference type="EMBL" id="GFS35636.1"/>
    </source>
</evidence>
<name>A0A8X6M834_9ARAC</name>
<protein>
    <submittedName>
        <fullName evidence="1">Uncharacterized protein</fullName>
    </submittedName>
</protein>
<gene>
    <name evidence="1" type="ORF">TNIN_25051</name>
</gene>
<accession>A0A8X6M834</accession>
<dbReference type="EMBL" id="BMAV01024732">
    <property type="protein sequence ID" value="GFS35636.1"/>
    <property type="molecule type" value="Genomic_DNA"/>
</dbReference>
<dbReference type="AlphaFoldDB" id="A0A8X6M834"/>
<comment type="caution">
    <text evidence="1">The sequence shown here is derived from an EMBL/GenBank/DDBJ whole genome shotgun (WGS) entry which is preliminary data.</text>
</comment>
<evidence type="ECO:0000313" key="2">
    <source>
        <dbReference type="Proteomes" id="UP000886998"/>
    </source>
</evidence>
<organism evidence="1 2">
    <name type="scientific">Trichonephila inaurata madagascariensis</name>
    <dbReference type="NCBI Taxonomy" id="2747483"/>
    <lineage>
        <taxon>Eukaryota</taxon>
        <taxon>Metazoa</taxon>
        <taxon>Ecdysozoa</taxon>
        <taxon>Arthropoda</taxon>
        <taxon>Chelicerata</taxon>
        <taxon>Arachnida</taxon>
        <taxon>Araneae</taxon>
        <taxon>Araneomorphae</taxon>
        <taxon>Entelegynae</taxon>
        <taxon>Araneoidea</taxon>
        <taxon>Nephilidae</taxon>
        <taxon>Trichonephila</taxon>
        <taxon>Trichonephila inaurata</taxon>
    </lineage>
</organism>